<dbReference type="AlphaFoldDB" id="A0A162LAG0"/>
<dbReference type="RefSeq" id="WP_063600828.1">
    <property type="nucleotide sequence ID" value="NZ_LITQ01000012.1"/>
</dbReference>
<evidence type="ECO:0000313" key="4">
    <source>
        <dbReference type="EMBL" id="OBR96221.1"/>
    </source>
</evidence>
<dbReference type="PANTHER" id="PTHR47545:SF2">
    <property type="entry name" value="CC-ADDING TRNA NUCLEOTIDYLTRANSFERASE"/>
    <property type="match status" value="1"/>
</dbReference>
<dbReference type="InterPro" id="IPR003607">
    <property type="entry name" value="HD/PDEase_dom"/>
</dbReference>
<keyword evidence="1" id="KW-0547">Nucleotide-binding</keyword>
<evidence type="ECO:0000313" key="5">
    <source>
        <dbReference type="Proteomes" id="UP000077384"/>
    </source>
</evidence>
<dbReference type="InterPro" id="IPR006674">
    <property type="entry name" value="HD_domain"/>
</dbReference>
<organism evidence="3 5">
    <name type="scientific">Clostridium coskatii</name>
    <dbReference type="NCBI Taxonomy" id="1705578"/>
    <lineage>
        <taxon>Bacteria</taxon>
        <taxon>Bacillati</taxon>
        <taxon>Bacillota</taxon>
        <taxon>Clostridia</taxon>
        <taxon>Eubacteriales</taxon>
        <taxon>Clostridiaceae</taxon>
        <taxon>Clostridium</taxon>
    </lineage>
</organism>
<evidence type="ECO:0000259" key="2">
    <source>
        <dbReference type="Pfam" id="PF01966"/>
    </source>
</evidence>
<evidence type="ECO:0000313" key="6">
    <source>
        <dbReference type="Proteomes" id="UP000093694"/>
    </source>
</evidence>
<dbReference type="Proteomes" id="UP000077384">
    <property type="component" value="Unassembled WGS sequence"/>
</dbReference>
<reference evidence="3 5" key="1">
    <citation type="journal article" date="2015" name="Biotechnol. Bioeng.">
        <title>Genome sequence and phenotypic characterization of Caulobacter segnis.</title>
        <authorList>
            <person name="Patel S."/>
            <person name="Fletcher B."/>
            <person name="Scott D.C."/>
            <person name="Ely B."/>
        </authorList>
    </citation>
    <scope>NUCLEOTIDE SEQUENCE [LARGE SCALE GENOMIC DNA]</scope>
    <source>
        <strain evidence="3 5">PS02</strain>
    </source>
</reference>
<keyword evidence="6" id="KW-1185">Reference proteome</keyword>
<name>A0A162LAG0_9CLOT</name>
<dbReference type="Proteomes" id="UP000093694">
    <property type="component" value="Unassembled WGS sequence"/>
</dbReference>
<dbReference type="PANTHER" id="PTHR47545">
    <property type="entry name" value="MULTIFUNCTIONAL CCA PROTEIN"/>
    <property type="match status" value="1"/>
</dbReference>
<dbReference type="EC" id="2.7.7.72" evidence="3"/>
<proteinExistence type="predicted"/>
<dbReference type="GO" id="GO:0000166">
    <property type="term" value="F:nucleotide binding"/>
    <property type="evidence" value="ECO:0007669"/>
    <property type="project" value="UniProtKB-KW"/>
</dbReference>
<evidence type="ECO:0000256" key="1">
    <source>
        <dbReference type="ARBA" id="ARBA00022741"/>
    </source>
</evidence>
<dbReference type="NCBIfam" id="TIGR00277">
    <property type="entry name" value="HDIG"/>
    <property type="match status" value="1"/>
</dbReference>
<feature type="domain" description="HD" evidence="2">
    <location>
        <begin position="60"/>
        <end position="145"/>
    </location>
</feature>
<accession>A0A162LAG0</accession>
<reference evidence="4 6" key="2">
    <citation type="journal article" date="2016" name="Front. Microbiol.">
        <title>Industrial Acetogenic Biocatalysts: A Comparative Metabolic and Genomic Analysis.</title>
        <authorList>
            <person name="Bengelsdorf F."/>
            <person name="Poehlein A."/>
            <person name="Sonja S."/>
            <person name="Erz C."/>
            <person name="Hummel T."/>
            <person name="Hoffmeister S."/>
            <person name="Daniel R."/>
            <person name="Durre P."/>
        </authorList>
    </citation>
    <scope>NUCLEOTIDE SEQUENCE [LARGE SCALE GENOMIC DNA]</scope>
    <source>
        <strain evidence="4 6">PTA-10522</strain>
    </source>
</reference>
<dbReference type="CDD" id="cd00077">
    <property type="entry name" value="HDc"/>
    <property type="match status" value="1"/>
</dbReference>
<dbReference type="GO" id="GO:0004810">
    <property type="term" value="F:CCA tRNA nucleotidyltransferase activity"/>
    <property type="evidence" value="ECO:0007669"/>
    <property type="project" value="UniProtKB-EC"/>
</dbReference>
<protein>
    <submittedName>
        <fullName evidence="3">Multifunctional CCA protein</fullName>
        <ecNumber evidence="3">2.7.7.72</ecNumber>
    </submittedName>
</protein>
<dbReference type="Pfam" id="PF01966">
    <property type="entry name" value="HD"/>
    <property type="match status" value="1"/>
</dbReference>
<dbReference type="SUPFAM" id="SSF109604">
    <property type="entry name" value="HD-domain/PDEase-like"/>
    <property type="match status" value="1"/>
</dbReference>
<comment type="caution">
    <text evidence="3">The sequence shown here is derived from an EMBL/GenBank/DDBJ whole genome shotgun (WGS) entry which is preliminary data.</text>
</comment>
<dbReference type="Gene3D" id="1.10.3090.10">
    <property type="entry name" value="cca-adding enzyme, domain 2"/>
    <property type="match status" value="1"/>
</dbReference>
<dbReference type="EMBL" id="LITQ01000012">
    <property type="protein sequence ID" value="OAA93432.1"/>
    <property type="molecule type" value="Genomic_DNA"/>
</dbReference>
<dbReference type="InterPro" id="IPR006675">
    <property type="entry name" value="HDIG_dom"/>
</dbReference>
<evidence type="ECO:0000313" key="3">
    <source>
        <dbReference type="EMBL" id="OAA93432.1"/>
    </source>
</evidence>
<dbReference type="InterPro" id="IPR050124">
    <property type="entry name" value="tRNA_CCA-adding_enzyme"/>
</dbReference>
<sequence>MMNLNRLYLNIEYHLLNDSKPSDYLKGLYNDPLFQQYPFDMLYKLNITKQSPKYHPEGTVWNHTLLVVDEAANVKSKSKNQKVFMWASLLHDIGKPSTTRDRKGKITSYDHDKVGAALSKEFLLFFTQDKDFIEEVCELIRYHMQILFVVNNLPFADIQGMKEHTDIHEVALLGLCDRIGRLNSDRKKENHTLHQFLQKCK</sequence>
<dbReference type="PATRIC" id="fig|1705578.3.peg.4295"/>
<dbReference type="EMBL" id="LROR01000034">
    <property type="protein sequence ID" value="OBR96221.1"/>
    <property type="molecule type" value="Genomic_DNA"/>
</dbReference>
<keyword evidence="3" id="KW-0808">Transferase</keyword>
<keyword evidence="3" id="KW-0548">Nucleotidyltransferase</keyword>
<gene>
    <name evidence="3" type="primary">cca_2</name>
    <name evidence="4" type="ORF">CLCOS_09190</name>
    <name evidence="3" type="ORF">WX73_04182</name>
</gene>